<evidence type="ECO:0008006" key="4">
    <source>
        <dbReference type="Google" id="ProtNLM"/>
    </source>
</evidence>
<keyword evidence="1" id="KW-1133">Transmembrane helix</keyword>
<keyword evidence="1" id="KW-0472">Membrane</keyword>
<feature type="transmembrane region" description="Helical" evidence="1">
    <location>
        <begin position="15"/>
        <end position="34"/>
    </location>
</feature>
<sequence>MAPNKSNQEPPFEKITLLLVYGDTGFLFFFSPYFSLEKQPHLRGCFLIYMSWGFWKFFLSQSWILFLVWILVSKRECFFGFKEVCFVCYNVIRRRGEGEVEFCVNS</sequence>
<reference evidence="3" key="1">
    <citation type="submission" date="2016-06" db="EMBL/GenBank/DDBJ databases">
        <title>Parallel loss of symbiosis genes in relatives of nitrogen-fixing non-legume Parasponia.</title>
        <authorList>
            <person name="Van Velzen R."/>
            <person name="Holmer R."/>
            <person name="Bu F."/>
            <person name="Rutten L."/>
            <person name="Van Zeijl A."/>
            <person name="Liu W."/>
            <person name="Santuari L."/>
            <person name="Cao Q."/>
            <person name="Sharma T."/>
            <person name="Shen D."/>
            <person name="Roswanjaya Y."/>
            <person name="Wardhani T."/>
            <person name="Kalhor M.S."/>
            <person name="Jansen J."/>
            <person name="Van den Hoogen J."/>
            <person name="Gungor B."/>
            <person name="Hartog M."/>
            <person name="Hontelez J."/>
            <person name="Verver J."/>
            <person name="Yang W.-C."/>
            <person name="Schijlen E."/>
            <person name="Repin R."/>
            <person name="Schilthuizen M."/>
            <person name="Schranz E."/>
            <person name="Heidstra R."/>
            <person name="Miyata K."/>
            <person name="Fedorova E."/>
            <person name="Kohlen W."/>
            <person name="Bisseling T."/>
            <person name="Smit S."/>
            <person name="Geurts R."/>
        </authorList>
    </citation>
    <scope>NUCLEOTIDE SEQUENCE [LARGE SCALE GENOMIC DNA]</scope>
    <source>
        <strain evidence="3">cv. WU1-14</strain>
    </source>
</reference>
<evidence type="ECO:0000313" key="2">
    <source>
        <dbReference type="EMBL" id="PON49617.1"/>
    </source>
</evidence>
<name>A0A2P5BLE7_PARAD</name>
<dbReference type="AlphaFoldDB" id="A0A2P5BLE7"/>
<gene>
    <name evidence="2" type="ORF">PanWU01x14_229330</name>
</gene>
<accession>A0A2P5BLE7</accession>
<comment type="caution">
    <text evidence="2">The sequence shown here is derived from an EMBL/GenBank/DDBJ whole genome shotgun (WGS) entry which is preliminary data.</text>
</comment>
<feature type="transmembrane region" description="Helical" evidence="1">
    <location>
        <begin position="54"/>
        <end position="72"/>
    </location>
</feature>
<protein>
    <recommendedName>
        <fullName evidence="4">Transmembrane protein</fullName>
    </recommendedName>
</protein>
<proteinExistence type="predicted"/>
<feature type="non-terminal residue" evidence="2">
    <location>
        <position position="106"/>
    </location>
</feature>
<dbReference type="EMBL" id="JXTB01000258">
    <property type="protein sequence ID" value="PON49617.1"/>
    <property type="molecule type" value="Genomic_DNA"/>
</dbReference>
<organism evidence="2 3">
    <name type="scientific">Parasponia andersonii</name>
    <name type="common">Sponia andersonii</name>
    <dbReference type="NCBI Taxonomy" id="3476"/>
    <lineage>
        <taxon>Eukaryota</taxon>
        <taxon>Viridiplantae</taxon>
        <taxon>Streptophyta</taxon>
        <taxon>Embryophyta</taxon>
        <taxon>Tracheophyta</taxon>
        <taxon>Spermatophyta</taxon>
        <taxon>Magnoliopsida</taxon>
        <taxon>eudicotyledons</taxon>
        <taxon>Gunneridae</taxon>
        <taxon>Pentapetalae</taxon>
        <taxon>rosids</taxon>
        <taxon>fabids</taxon>
        <taxon>Rosales</taxon>
        <taxon>Cannabaceae</taxon>
        <taxon>Parasponia</taxon>
    </lineage>
</organism>
<evidence type="ECO:0000256" key="1">
    <source>
        <dbReference type="SAM" id="Phobius"/>
    </source>
</evidence>
<keyword evidence="3" id="KW-1185">Reference proteome</keyword>
<evidence type="ECO:0000313" key="3">
    <source>
        <dbReference type="Proteomes" id="UP000237105"/>
    </source>
</evidence>
<keyword evidence="1" id="KW-0812">Transmembrane</keyword>
<dbReference type="Proteomes" id="UP000237105">
    <property type="component" value="Unassembled WGS sequence"/>
</dbReference>